<gene>
    <name evidence="4" type="ORF">GX656_01030</name>
</gene>
<dbReference type="CDD" id="cd18095">
    <property type="entry name" value="SpoU-like_rRNA-MTase"/>
    <property type="match status" value="1"/>
</dbReference>
<dbReference type="SUPFAM" id="SSF75217">
    <property type="entry name" value="alpha/beta knot"/>
    <property type="match status" value="1"/>
</dbReference>
<dbReference type="AlphaFoldDB" id="A0A847D0L3"/>
<dbReference type="Pfam" id="PF00588">
    <property type="entry name" value="SpoU_methylase"/>
    <property type="match status" value="1"/>
</dbReference>
<feature type="domain" description="tRNA/rRNA methyltransferase SpoU type" evidence="3">
    <location>
        <begin position="99"/>
        <end position="234"/>
    </location>
</feature>
<dbReference type="InterPro" id="IPR029026">
    <property type="entry name" value="tRNA_m1G_MTases_N"/>
</dbReference>
<accession>A0A847D0L3</accession>
<dbReference type="GO" id="GO:0032259">
    <property type="term" value="P:methylation"/>
    <property type="evidence" value="ECO:0007669"/>
    <property type="project" value="UniProtKB-KW"/>
</dbReference>
<dbReference type="EMBL" id="JAAZBX010000002">
    <property type="protein sequence ID" value="NLD25211.1"/>
    <property type="molecule type" value="Genomic_DNA"/>
</dbReference>
<organism evidence="4 5">
    <name type="scientific">Candidatus Dojkabacteria bacterium</name>
    <dbReference type="NCBI Taxonomy" id="2099670"/>
    <lineage>
        <taxon>Bacteria</taxon>
        <taxon>Candidatus Dojkabacteria</taxon>
    </lineage>
</organism>
<keyword evidence="2 4" id="KW-0808">Transferase</keyword>
<evidence type="ECO:0000313" key="5">
    <source>
        <dbReference type="Proteomes" id="UP000545876"/>
    </source>
</evidence>
<dbReference type="InterPro" id="IPR051259">
    <property type="entry name" value="rRNA_Methyltransferase"/>
</dbReference>
<protein>
    <submittedName>
        <fullName evidence="4">RNA methyltransferase</fullName>
    </submittedName>
</protein>
<dbReference type="PANTHER" id="PTHR43191">
    <property type="entry name" value="RRNA METHYLTRANSFERASE 3"/>
    <property type="match status" value="1"/>
</dbReference>
<dbReference type="Gene3D" id="3.40.1280.10">
    <property type="match status" value="1"/>
</dbReference>
<keyword evidence="1 4" id="KW-0489">Methyltransferase</keyword>
<evidence type="ECO:0000256" key="1">
    <source>
        <dbReference type="ARBA" id="ARBA00022603"/>
    </source>
</evidence>
<evidence type="ECO:0000313" key="4">
    <source>
        <dbReference type="EMBL" id="NLD25211.1"/>
    </source>
</evidence>
<evidence type="ECO:0000256" key="2">
    <source>
        <dbReference type="ARBA" id="ARBA00022679"/>
    </source>
</evidence>
<dbReference type="GO" id="GO:0006396">
    <property type="term" value="P:RNA processing"/>
    <property type="evidence" value="ECO:0007669"/>
    <property type="project" value="InterPro"/>
</dbReference>
<evidence type="ECO:0000259" key="3">
    <source>
        <dbReference type="Pfam" id="PF00588"/>
    </source>
</evidence>
<proteinExistence type="predicted"/>
<dbReference type="GO" id="GO:0008173">
    <property type="term" value="F:RNA methyltransferase activity"/>
    <property type="evidence" value="ECO:0007669"/>
    <property type="project" value="InterPro"/>
</dbReference>
<dbReference type="InterPro" id="IPR001537">
    <property type="entry name" value="SpoU_MeTrfase"/>
</dbReference>
<dbReference type="InterPro" id="IPR029028">
    <property type="entry name" value="Alpha/beta_knot_MTases"/>
</dbReference>
<sequence length="241" mass="27650">MQLPKLKRYQKKYDFSYAFGAYPVLDLLKYRKEKVLKIFVKSEGLQSDGISEISEICKKENISFEENNRLIDKIAYKENTYVVGVFEKYECILEQNENHIVLVNPSNAGNLGTIIRTMIGFDFRNLAIIKPGVDIFDPLVVRSTMGALFGINFKYFESFKGYTEAYKAHNLYPFMLDGAKNILDIDFKEPFSFVQGNEGKGLDAGFKDFGESIYIPHSEKIDSLNLSVATAIGMWEYSRRK</sequence>
<name>A0A847D0L3_9BACT</name>
<dbReference type="Proteomes" id="UP000545876">
    <property type="component" value="Unassembled WGS sequence"/>
</dbReference>
<dbReference type="GO" id="GO:0003723">
    <property type="term" value="F:RNA binding"/>
    <property type="evidence" value="ECO:0007669"/>
    <property type="project" value="InterPro"/>
</dbReference>
<comment type="caution">
    <text evidence="4">The sequence shown here is derived from an EMBL/GenBank/DDBJ whole genome shotgun (WGS) entry which is preliminary data.</text>
</comment>
<dbReference type="PANTHER" id="PTHR43191:SF2">
    <property type="entry name" value="RRNA METHYLTRANSFERASE 3, MITOCHONDRIAL"/>
    <property type="match status" value="1"/>
</dbReference>
<reference evidence="4 5" key="1">
    <citation type="journal article" date="2020" name="Biotechnol. Biofuels">
        <title>New insights from the biogas microbiome by comprehensive genome-resolved metagenomics of nearly 1600 species originating from multiple anaerobic digesters.</title>
        <authorList>
            <person name="Campanaro S."/>
            <person name="Treu L."/>
            <person name="Rodriguez-R L.M."/>
            <person name="Kovalovszki A."/>
            <person name="Ziels R.M."/>
            <person name="Maus I."/>
            <person name="Zhu X."/>
            <person name="Kougias P.G."/>
            <person name="Basile A."/>
            <person name="Luo G."/>
            <person name="Schluter A."/>
            <person name="Konstantinidis K.T."/>
            <person name="Angelidaki I."/>
        </authorList>
    </citation>
    <scope>NUCLEOTIDE SEQUENCE [LARGE SCALE GENOMIC DNA]</scope>
    <source>
        <strain evidence="4">AS06rmzACSIP_65</strain>
    </source>
</reference>